<dbReference type="InterPro" id="IPR036388">
    <property type="entry name" value="WH-like_DNA-bd_sf"/>
</dbReference>
<organism evidence="2 3">
    <name type="scientific">Brotaphodocola catenula</name>
    <dbReference type="NCBI Taxonomy" id="2885361"/>
    <lineage>
        <taxon>Bacteria</taxon>
        <taxon>Bacillati</taxon>
        <taxon>Bacillota</taxon>
        <taxon>Clostridia</taxon>
        <taxon>Lachnospirales</taxon>
        <taxon>Lachnospiraceae</taxon>
        <taxon>Brotaphodocola</taxon>
    </lineage>
</organism>
<dbReference type="PANTHER" id="PTHR33169">
    <property type="entry name" value="PADR-FAMILY TRANSCRIPTIONAL REGULATOR"/>
    <property type="match status" value="1"/>
</dbReference>
<evidence type="ECO:0000259" key="1">
    <source>
        <dbReference type="Pfam" id="PF03551"/>
    </source>
</evidence>
<dbReference type="PANTHER" id="PTHR33169:SF25">
    <property type="entry name" value="DNA-BINDING PROTEIN YIZB-RELATED"/>
    <property type="match status" value="1"/>
</dbReference>
<reference evidence="2" key="1">
    <citation type="submission" date="2021-10" db="EMBL/GenBank/DDBJ databases">
        <title>Anaerobic single-cell dispensing facilitates the cultivation of human gut bacteria.</title>
        <authorList>
            <person name="Afrizal A."/>
        </authorList>
    </citation>
    <scope>NUCLEOTIDE SEQUENCE</scope>
    <source>
        <strain evidence="2">CLA-AA-H274</strain>
    </source>
</reference>
<dbReference type="InterPro" id="IPR005149">
    <property type="entry name" value="Tscrpt_reg_PadR_N"/>
</dbReference>
<dbReference type="SUPFAM" id="SSF46785">
    <property type="entry name" value="Winged helix' DNA-binding domain"/>
    <property type="match status" value="1"/>
</dbReference>
<dbReference type="Pfam" id="PF03551">
    <property type="entry name" value="PadR"/>
    <property type="match status" value="1"/>
</dbReference>
<proteinExistence type="predicted"/>
<gene>
    <name evidence="2" type="ORF">LKD32_14365</name>
</gene>
<sequence>MVKIMDNKYVQQFKKGSLEMILLSLIGRKETYGYEIITELNSSASVLGYAKEGTIYPILYRLQEAELIQCRLAPAAANGGSKKYYSLTLKGKEVLQELITFWSSYTDCVNSFIATYQQTEVSE</sequence>
<evidence type="ECO:0000313" key="3">
    <source>
        <dbReference type="Proteomes" id="UP001198962"/>
    </source>
</evidence>
<dbReference type="EMBL" id="JAJEPU010000083">
    <property type="protein sequence ID" value="MCC2166025.1"/>
    <property type="molecule type" value="Genomic_DNA"/>
</dbReference>
<evidence type="ECO:0000313" key="2">
    <source>
        <dbReference type="EMBL" id="MCC2166025.1"/>
    </source>
</evidence>
<dbReference type="Proteomes" id="UP001198962">
    <property type="component" value="Unassembled WGS sequence"/>
</dbReference>
<keyword evidence="3" id="KW-1185">Reference proteome</keyword>
<feature type="domain" description="Transcription regulator PadR N-terminal" evidence="1">
    <location>
        <begin position="22"/>
        <end position="97"/>
    </location>
</feature>
<dbReference type="InterPro" id="IPR052509">
    <property type="entry name" value="Metal_resp_DNA-bind_regulator"/>
</dbReference>
<dbReference type="Gene3D" id="1.10.10.10">
    <property type="entry name" value="Winged helix-like DNA-binding domain superfamily/Winged helix DNA-binding domain"/>
    <property type="match status" value="1"/>
</dbReference>
<dbReference type="AlphaFoldDB" id="A0AAE3AV12"/>
<accession>A0AAE3AV12</accession>
<dbReference type="InterPro" id="IPR036390">
    <property type="entry name" value="WH_DNA-bd_sf"/>
</dbReference>
<protein>
    <submittedName>
        <fullName evidence="2">PadR family transcriptional regulator</fullName>
    </submittedName>
</protein>
<comment type="caution">
    <text evidence="2">The sequence shown here is derived from an EMBL/GenBank/DDBJ whole genome shotgun (WGS) entry which is preliminary data.</text>
</comment>
<name>A0AAE3AV12_9FIRM</name>
<dbReference type="RefSeq" id="WP_242998616.1">
    <property type="nucleotide sequence ID" value="NZ_JAJEPU010000083.1"/>
</dbReference>